<dbReference type="EMBL" id="JAHHUM010001806">
    <property type="protein sequence ID" value="KAK5608484.1"/>
    <property type="molecule type" value="Genomic_DNA"/>
</dbReference>
<organism evidence="2 3">
    <name type="scientific">Crenichthys baileyi</name>
    <name type="common">White River springfish</name>
    <dbReference type="NCBI Taxonomy" id="28760"/>
    <lineage>
        <taxon>Eukaryota</taxon>
        <taxon>Metazoa</taxon>
        <taxon>Chordata</taxon>
        <taxon>Craniata</taxon>
        <taxon>Vertebrata</taxon>
        <taxon>Euteleostomi</taxon>
        <taxon>Actinopterygii</taxon>
        <taxon>Neopterygii</taxon>
        <taxon>Teleostei</taxon>
        <taxon>Neoteleostei</taxon>
        <taxon>Acanthomorphata</taxon>
        <taxon>Ovalentaria</taxon>
        <taxon>Atherinomorphae</taxon>
        <taxon>Cyprinodontiformes</taxon>
        <taxon>Goodeidae</taxon>
        <taxon>Crenichthys</taxon>
    </lineage>
</organism>
<evidence type="ECO:0000256" key="1">
    <source>
        <dbReference type="SAM" id="MobiDB-lite"/>
    </source>
</evidence>
<sequence>MPTRVLRSPPGPGAGRHNPGAIGYPTEAHHTKTWLWSRHKLHPTKEGKGAATVPKCLRALHVALPIPARSIIPHLKPLWMCGVEYVREEGMGAKEPA</sequence>
<comment type="caution">
    <text evidence="2">The sequence shown here is derived from an EMBL/GenBank/DDBJ whole genome shotgun (WGS) entry which is preliminary data.</text>
</comment>
<reference evidence="2 3" key="1">
    <citation type="submission" date="2021-06" db="EMBL/GenBank/DDBJ databases">
        <authorList>
            <person name="Palmer J.M."/>
        </authorList>
    </citation>
    <scope>NUCLEOTIDE SEQUENCE [LARGE SCALE GENOMIC DNA]</scope>
    <source>
        <strain evidence="2 3">MEX-2019</strain>
        <tissue evidence="2">Muscle</tissue>
    </source>
</reference>
<keyword evidence="3" id="KW-1185">Reference proteome</keyword>
<evidence type="ECO:0000313" key="2">
    <source>
        <dbReference type="EMBL" id="KAK5608484.1"/>
    </source>
</evidence>
<accession>A0AAV9RHI5</accession>
<dbReference type="Proteomes" id="UP001311232">
    <property type="component" value="Unassembled WGS sequence"/>
</dbReference>
<protein>
    <submittedName>
        <fullName evidence="2">Uncharacterized protein</fullName>
    </submittedName>
</protein>
<name>A0AAV9RHI5_9TELE</name>
<evidence type="ECO:0000313" key="3">
    <source>
        <dbReference type="Proteomes" id="UP001311232"/>
    </source>
</evidence>
<dbReference type="AlphaFoldDB" id="A0AAV9RHI5"/>
<gene>
    <name evidence="2" type="ORF">CRENBAI_024691</name>
</gene>
<feature type="region of interest" description="Disordered" evidence="1">
    <location>
        <begin position="1"/>
        <end position="24"/>
    </location>
</feature>
<proteinExistence type="predicted"/>